<dbReference type="EMBL" id="JAESJJ010000002">
    <property type="protein sequence ID" value="MBL3607787.1"/>
    <property type="molecule type" value="Genomic_DNA"/>
</dbReference>
<name>A0ABS1RNZ4_RHOSU</name>
<comment type="caution">
    <text evidence="2">The sequence shown here is derived from an EMBL/GenBank/DDBJ whole genome shotgun (WGS) entry which is preliminary data.</text>
</comment>
<proteinExistence type="predicted"/>
<reference evidence="2 3" key="1">
    <citation type="submission" date="2021-01" db="EMBL/GenBank/DDBJ databases">
        <title>Draft genomes of Rhodovulum sulfidophilum.</title>
        <authorList>
            <person name="Guzman M.S."/>
        </authorList>
    </citation>
    <scope>NUCLEOTIDE SEQUENCE [LARGE SCALE GENOMIC DNA]</scope>
    <source>
        <strain evidence="2 3">AB35</strain>
    </source>
</reference>
<keyword evidence="1" id="KW-1133">Transmembrane helix</keyword>
<accession>A0ABS1RNZ4</accession>
<keyword evidence="1" id="KW-0812">Transmembrane</keyword>
<evidence type="ECO:0000313" key="2">
    <source>
        <dbReference type="EMBL" id="MBL3607787.1"/>
    </source>
</evidence>
<keyword evidence="3" id="KW-1185">Reference proteome</keyword>
<gene>
    <name evidence="2" type="ORF">JMM60_03070</name>
</gene>
<feature type="transmembrane region" description="Helical" evidence="1">
    <location>
        <begin position="63"/>
        <end position="90"/>
    </location>
</feature>
<sequence>MTEPRMKDEALEALFEAARQDRTEPSAALMARIMDDAMVTAAAGRSAGRSLPRRARIRRGVPALLLAAIGGWPALAGVAAAGVFGLWIGYAGPGDVGRLSTEILGSAYGPDDLMSSLDTYLTEG</sequence>
<protein>
    <recommendedName>
        <fullName evidence="4">Dihydroorotate dehydrogenase</fullName>
    </recommendedName>
</protein>
<evidence type="ECO:0000256" key="1">
    <source>
        <dbReference type="SAM" id="Phobius"/>
    </source>
</evidence>
<dbReference type="RefSeq" id="WP_202247267.1">
    <property type="nucleotide sequence ID" value="NZ_JAESJJ010000002.1"/>
</dbReference>
<keyword evidence="1" id="KW-0472">Membrane</keyword>
<organism evidence="2 3">
    <name type="scientific">Rhodovulum sulfidophilum</name>
    <name type="common">Rhodobacter sulfidophilus</name>
    <dbReference type="NCBI Taxonomy" id="35806"/>
    <lineage>
        <taxon>Bacteria</taxon>
        <taxon>Pseudomonadati</taxon>
        <taxon>Pseudomonadota</taxon>
        <taxon>Alphaproteobacteria</taxon>
        <taxon>Rhodobacterales</taxon>
        <taxon>Paracoccaceae</taxon>
        <taxon>Rhodovulum</taxon>
    </lineage>
</organism>
<dbReference type="Proteomes" id="UP000604473">
    <property type="component" value="Unassembled WGS sequence"/>
</dbReference>
<evidence type="ECO:0008006" key="4">
    <source>
        <dbReference type="Google" id="ProtNLM"/>
    </source>
</evidence>
<evidence type="ECO:0000313" key="3">
    <source>
        <dbReference type="Proteomes" id="UP000604473"/>
    </source>
</evidence>